<dbReference type="OrthoDB" id="2860517at2"/>
<name>A0A370GI18_9BACI</name>
<dbReference type="PROSITE" id="PS51257">
    <property type="entry name" value="PROKAR_LIPOPROTEIN"/>
    <property type="match status" value="1"/>
</dbReference>
<sequence>MIKWIIGSIMIISLMSGCGVRNDSTYSNENDVNGQRFVNNKINKAWPDEEARQSGWNNQNPNFVGLSDTPPSMERDMDKARQVVKEYTEYTPGGVWINGNTMNVTVYTNKDFSSKKEAKRAKDKLHKIILQAFPRYNVDVKIKHK</sequence>
<dbReference type="EMBL" id="QQAY01000007">
    <property type="protein sequence ID" value="RDI41563.1"/>
    <property type="molecule type" value="Genomic_DNA"/>
</dbReference>
<gene>
    <name evidence="2" type="ORF">DFR59_10716</name>
</gene>
<evidence type="ECO:0000256" key="1">
    <source>
        <dbReference type="SAM" id="MobiDB-lite"/>
    </source>
</evidence>
<organism evidence="2 3">
    <name type="scientific">Falsibacillus pallidus</name>
    <dbReference type="NCBI Taxonomy" id="493781"/>
    <lineage>
        <taxon>Bacteria</taxon>
        <taxon>Bacillati</taxon>
        <taxon>Bacillota</taxon>
        <taxon>Bacilli</taxon>
        <taxon>Bacillales</taxon>
        <taxon>Bacillaceae</taxon>
        <taxon>Falsibacillus</taxon>
    </lineage>
</organism>
<protein>
    <recommendedName>
        <fullName evidence="4">Sporulation lipoprotein YhcN/YlaJ</fullName>
    </recommendedName>
</protein>
<evidence type="ECO:0000313" key="2">
    <source>
        <dbReference type="EMBL" id="RDI41563.1"/>
    </source>
</evidence>
<evidence type="ECO:0008006" key="4">
    <source>
        <dbReference type="Google" id="ProtNLM"/>
    </source>
</evidence>
<keyword evidence="3" id="KW-1185">Reference proteome</keyword>
<feature type="region of interest" description="Disordered" evidence="1">
    <location>
        <begin position="52"/>
        <end position="76"/>
    </location>
</feature>
<evidence type="ECO:0000313" key="3">
    <source>
        <dbReference type="Proteomes" id="UP000255326"/>
    </source>
</evidence>
<dbReference type="Proteomes" id="UP000255326">
    <property type="component" value="Unassembled WGS sequence"/>
</dbReference>
<dbReference type="RefSeq" id="WP_114745905.1">
    <property type="nucleotide sequence ID" value="NZ_QQAY01000007.1"/>
</dbReference>
<proteinExistence type="predicted"/>
<reference evidence="2 3" key="1">
    <citation type="submission" date="2018-07" db="EMBL/GenBank/DDBJ databases">
        <title>Genomic Encyclopedia of Type Strains, Phase IV (KMG-IV): sequencing the most valuable type-strain genomes for metagenomic binning, comparative biology and taxonomic classification.</title>
        <authorList>
            <person name="Goeker M."/>
        </authorList>
    </citation>
    <scope>NUCLEOTIDE SEQUENCE [LARGE SCALE GENOMIC DNA]</scope>
    <source>
        <strain evidence="2 3">DSM 25281</strain>
    </source>
</reference>
<dbReference type="AlphaFoldDB" id="A0A370GI18"/>
<comment type="caution">
    <text evidence="2">The sequence shown here is derived from an EMBL/GenBank/DDBJ whole genome shotgun (WGS) entry which is preliminary data.</text>
</comment>
<accession>A0A370GI18</accession>